<proteinExistence type="predicted"/>
<evidence type="ECO:0000313" key="2">
    <source>
        <dbReference type="EMBL" id="KAF0905509.1"/>
    </source>
</evidence>
<evidence type="ECO:0000256" key="1">
    <source>
        <dbReference type="SAM" id="MobiDB-lite"/>
    </source>
</evidence>
<organism evidence="2 3">
    <name type="scientific">Oryza meyeriana var. granulata</name>
    <dbReference type="NCBI Taxonomy" id="110450"/>
    <lineage>
        <taxon>Eukaryota</taxon>
        <taxon>Viridiplantae</taxon>
        <taxon>Streptophyta</taxon>
        <taxon>Embryophyta</taxon>
        <taxon>Tracheophyta</taxon>
        <taxon>Spermatophyta</taxon>
        <taxon>Magnoliopsida</taxon>
        <taxon>Liliopsida</taxon>
        <taxon>Poales</taxon>
        <taxon>Poaceae</taxon>
        <taxon>BOP clade</taxon>
        <taxon>Oryzoideae</taxon>
        <taxon>Oryzeae</taxon>
        <taxon>Oryzinae</taxon>
        <taxon>Oryza</taxon>
        <taxon>Oryza meyeriana</taxon>
    </lineage>
</organism>
<feature type="compositionally biased region" description="Basic and acidic residues" evidence="1">
    <location>
        <begin position="96"/>
        <end position="113"/>
    </location>
</feature>
<gene>
    <name evidence="2" type="ORF">E2562_007312</name>
</gene>
<accession>A0A6G1CZF5</accession>
<feature type="region of interest" description="Disordered" evidence="1">
    <location>
        <begin position="96"/>
        <end position="136"/>
    </location>
</feature>
<comment type="caution">
    <text evidence="2">The sequence shown here is derived from an EMBL/GenBank/DDBJ whole genome shotgun (WGS) entry which is preliminary data.</text>
</comment>
<dbReference type="Proteomes" id="UP000479710">
    <property type="component" value="Unassembled WGS sequence"/>
</dbReference>
<sequence>MKNFTYNYTELHLRSDQLVANEIGCCCRLPKCPASCRPPPAAVALPLSPSPGCLAALRPRPYLAQLAAAAARRLPLSPAAAAWLPSPVLLPPAAAKREEAMGNRRRPREEVMGNRHRPPLRRGRRRWGIGAARGRR</sequence>
<protein>
    <submittedName>
        <fullName evidence="2">Uncharacterized protein</fullName>
    </submittedName>
</protein>
<evidence type="ECO:0000313" key="3">
    <source>
        <dbReference type="Proteomes" id="UP000479710"/>
    </source>
</evidence>
<keyword evidence="3" id="KW-1185">Reference proteome</keyword>
<name>A0A6G1CZF5_9ORYZ</name>
<dbReference type="AlphaFoldDB" id="A0A6G1CZF5"/>
<dbReference type="EMBL" id="SPHZ02000007">
    <property type="protein sequence ID" value="KAF0905509.1"/>
    <property type="molecule type" value="Genomic_DNA"/>
</dbReference>
<reference evidence="2 3" key="1">
    <citation type="submission" date="2019-11" db="EMBL/GenBank/DDBJ databases">
        <title>Whole genome sequence of Oryza granulata.</title>
        <authorList>
            <person name="Li W."/>
        </authorList>
    </citation>
    <scope>NUCLEOTIDE SEQUENCE [LARGE SCALE GENOMIC DNA]</scope>
    <source>
        <strain evidence="3">cv. Menghai</strain>
        <tissue evidence="2">Leaf</tissue>
    </source>
</reference>
<feature type="compositionally biased region" description="Basic residues" evidence="1">
    <location>
        <begin position="114"/>
        <end position="136"/>
    </location>
</feature>